<protein>
    <recommendedName>
        <fullName evidence="3">DinB superfamily protein</fullName>
    </recommendedName>
</protein>
<evidence type="ECO:0008006" key="3">
    <source>
        <dbReference type="Google" id="ProtNLM"/>
    </source>
</evidence>
<organism evidence="1 2">
    <name type="scientific">Saltatorellus ferox</name>
    <dbReference type="NCBI Taxonomy" id="2528018"/>
    <lineage>
        <taxon>Bacteria</taxon>
        <taxon>Pseudomonadati</taxon>
        <taxon>Planctomycetota</taxon>
        <taxon>Planctomycetia</taxon>
        <taxon>Planctomycetia incertae sedis</taxon>
        <taxon>Saltatorellus</taxon>
    </lineage>
</organism>
<evidence type="ECO:0000313" key="1">
    <source>
        <dbReference type="EMBL" id="QDV04657.1"/>
    </source>
</evidence>
<reference evidence="1 2" key="1">
    <citation type="submission" date="2019-02" db="EMBL/GenBank/DDBJ databases">
        <title>Deep-cultivation of Planctomycetes and their phenomic and genomic characterization uncovers novel biology.</title>
        <authorList>
            <person name="Wiegand S."/>
            <person name="Jogler M."/>
            <person name="Boedeker C."/>
            <person name="Pinto D."/>
            <person name="Vollmers J."/>
            <person name="Rivas-Marin E."/>
            <person name="Kohn T."/>
            <person name="Peeters S.H."/>
            <person name="Heuer A."/>
            <person name="Rast P."/>
            <person name="Oberbeckmann S."/>
            <person name="Bunk B."/>
            <person name="Jeske O."/>
            <person name="Meyerdierks A."/>
            <person name="Storesund J.E."/>
            <person name="Kallscheuer N."/>
            <person name="Luecker S."/>
            <person name="Lage O.M."/>
            <person name="Pohl T."/>
            <person name="Merkel B.J."/>
            <person name="Hornburger P."/>
            <person name="Mueller R.-W."/>
            <person name="Bruemmer F."/>
            <person name="Labrenz M."/>
            <person name="Spormann A.M."/>
            <person name="Op den Camp H."/>
            <person name="Overmann J."/>
            <person name="Amann R."/>
            <person name="Jetten M.S.M."/>
            <person name="Mascher T."/>
            <person name="Medema M.H."/>
            <person name="Devos D.P."/>
            <person name="Kaster A.-K."/>
            <person name="Ovreas L."/>
            <person name="Rohde M."/>
            <person name="Galperin M.Y."/>
            <person name="Jogler C."/>
        </authorList>
    </citation>
    <scope>NUCLEOTIDE SEQUENCE [LARGE SCALE GENOMIC DNA]</scope>
    <source>
        <strain evidence="1 2">Poly30</strain>
    </source>
</reference>
<evidence type="ECO:0000313" key="2">
    <source>
        <dbReference type="Proteomes" id="UP000320390"/>
    </source>
</evidence>
<dbReference type="EMBL" id="CP036434">
    <property type="protein sequence ID" value="QDV04657.1"/>
    <property type="molecule type" value="Genomic_DNA"/>
</dbReference>
<dbReference type="RefSeq" id="WP_145194110.1">
    <property type="nucleotide sequence ID" value="NZ_CP036434.1"/>
</dbReference>
<keyword evidence="2" id="KW-1185">Reference proteome</keyword>
<proteinExistence type="predicted"/>
<gene>
    <name evidence="1" type="ORF">Poly30_01480</name>
</gene>
<name>A0A518EKN9_9BACT</name>
<dbReference type="OrthoDB" id="282689at2"/>
<accession>A0A518EKN9</accession>
<dbReference type="AlphaFoldDB" id="A0A518EKN9"/>
<sequence length="156" mass="17118">MLDLPPPTADTPTLDDLIEAIDRLDPGTVPAWGKLNAASMLEHCARFVDLYLGRLTVSRPVRIMARLLGPLFLKRVLAKSPTATPRNLRTLGEIQVSPSAAAAFEPAAERLRSGLFELKGLSGVCRHVLYGQVEAETLKALVRHHTAHHFHQFGLL</sequence>
<dbReference type="Pfam" id="PF07606">
    <property type="entry name" value="DUF1569"/>
    <property type="match status" value="1"/>
</dbReference>
<dbReference type="Proteomes" id="UP000320390">
    <property type="component" value="Chromosome"/>
</dbReference>
<dbReference type="InterPro" id="IPR011463">
    <property type="entry name" value="DUF1569"/>
</dbReference>